<organism evidence="1 2">
    <name type="scientific">Kwoniella europaea PYCC6329</name>
    <dbReference type="NCBI Taxonomy" id="1423913"/>
    <lineage>
        <taxon>Eukaryota</taxon>
        <taxon>Fungi</taxon>
        <taxon>Dikarya</taxon>
        <taxon>Basidiomycota</taxon>
        <taxon>Agaricomycotina</taxon>
        <taxon>Tremellomycetes</taxon>
        <taxon>Tremellales</taxon>
        <taxon>Cryptococcaceae</taxon>
        <taxon>Kwoniella</taxon>
    </lineage>
</organism>
<gene>
    <name evidence="1" type="ORF">V865_002368</name>
</gene>
<dbReference type="EMBL" id="CP144089">
    <property type="protein sequence ID" value="WWD04299.1"/>
    <property type="molecule type" value="Genomic_DNA"/>
</dbReference>
<reference evidence="1 2" key="1">
    <citation type="submission" date="2024-01" db="EMBL/GenBank/DDBJ databases">
        <title>Comparative genomics of Cryptococcus and Kwoniella reveals pathogenesis evolution and contrasting modes of karyotype evolution via chromosome fusion or intercentromeric recombination.</title>
        <authorList>
            <person name="Coelho M.A."/>
            <person name="David-Palma M."/>
            <person name="Shea T."/>
            <person name="Bowers K."/>
            <person name="McGinley-Smith S."/>
            <person name="Mohammad A.W."/>
            <person name="Gnirke A."/>
            <person name="Yurkov A.M."/>
            <person name="Nowrousian M."/>
            <person name="Sun S."/>
            <person name="Cuomo C.A."/>
            <person name="Heitman J."/>
        </authorList>
    </citation>
    <scope>NUCLEOTIDE SEQUENCE [LARGE SCALE GENOMIC DNA]</scope>
    <source>
        <strain evidence="1 2">PYCC6329</strain>
    </source>
</reference>
<name>A0AAX4KE28_9TREE</name>
<dbReference type="Proteomes" id="UP001358614">
    <property type="component" value="Chromosome 1"/>
</dbReference>
<sequence length="123" mass="14481">MTPSTQHEEFVHSNIPIQIDQSSVATLPSSELRPVQFSRQEMMWNKSIDKFNCKARTPYNDASATYPVEVEITQWTKYRNYPYYLIDRRETSAAEGDRTYSYWYSWKDAVREGEDGKMECNGM</sequence>
<evidence type="ECO:0000313" key="1">
    <source>
        <dbReference type="EMBL" id="WWD04299.1"/>
    </source>
</evidence>
<dbReference type="KEGG" id="ker:91101172"/>
<dbReference type="GeneID" id="91101172"/>
<protein>
    <submittedName>
        <fullName evidence="1">Uncharacterized protein</fullName>
    </submittedName>
</protein>
<dbReference type="AlphaFoldDB" id="A0AAX4KE28"/>
<evidence type="ECO:0000313" key="2">
    <source>
        <dbReference type="Proteomes" id="UP001358614"/>
    </source>
</evidence>
<dbReference type="RefSeq" id="XP_066082266.1">
    <property type="nucleotide sequence ID" value="XM_066226169.1"/>
</dbReference>
<proteinExistence type="predicted"/>
<keyword evidence="2" id="KW-1185">Reference proteome</keyword>
<accession>A0AAX4KE28</accession>